<feature type="transmembrane region" description="Helical" evidence="12">
    <location>
        <begin position="213"/>
        <end position="236"/>
    </location>
</feature>
<evidence type="ECO:0000256" key="3">
    <source>
        <dbReference type="ARBA" id="ARBA00022475"/>
    </source>
</evidence>
<evidence type="ECO:0000256" key="4">
    <source>
        <dbReference type="ARBA" id="ARBA00022597"/>
    </source>
</evidence>
<dbReference type="InterPro" id="IPR050558">
    <property type="entry name" value="PTS_Sugar-Specific_Components"/>
</dbReference>
<feature type="transmembrane region" description="Helical" evidence="12">
    <location>
        <begin position="118"/>
        <end position="142"/>
    </location>
</feature>
<organism evidence="15 16">
    <name type="scientific">Priestia megaterium</name>
    <name type="common">Bacillus megaterium</name>
    <dbReference type="NCBI Taxonomy" id="1404"/>
    <lineage>
        <taxon>Bacteria</taxon>
        <taxon>Bacillati</taxon>
        <taxon>Bacillota</taxon>
        <taxon>Bacilli</taxon>
        <taxon>Bacillales</taxon>
        <taxon>Bacillaceae</taxon>
        <taxon>Priestia</taxon>
    </lineage>
</organism>
<dbReference type="NCBIfam" id="TIGR01996">
    <property type="entry name" value="PTS-II-BC-sucr"/>
    <property type="match status" value="1"/>
</dbReference>
<dbReference type="AlphaFoldDB" id="A0A6H1NZF9"/>
<feature type="transmembrane region" description="Helical" evidence="12">
    <location>
        <begin position="369"/>
        <end position="389"/>
    </location>
</feature>
<feature type="transmembrane region" description="Helical" evidence="12">
    <location>
        <begin position="256"/>
        <end position="278"/>
    </location>
</feature>
<gene>
    <name evidence="15" type="ORF">HFZ78_08090</name>
</gene>
<dbReference type="CDD" id="cd00212">
    <property type="entry name" value="PTS_IIB_glc"/>
    <property type="match status" value="1"/>
</dbReference>
<evidence type="ECO:0000256" key="6">
    <source>
        <dbReference type="ARBA" id="ARBA00022683"/>
    </source>
</evidence>
<dbReference type="InterPro" id="IPR001996">
    <property type="entry name" value="PTS_IIB_1"/>
</dbReference>
<evidence type="ECO:0000256" key="7">
    <source>
        <dbReference type="ARBA" id="ARBA00022692"/>
    </source>
</evidence>
<dbReference type="PROSITE" id="PS51103">
    <property type="entry name" value="PTS_EIIC_TYPE_1"/>
    <property type="match status" value="1"/>
</dbReference>
<dbReference type="PANTHER" id="PTHR30175:SF7">
    <property type="entry name" value="NEGATIVE REGULATOR OF SACY ACTIVITY"/>
    <property type="match status" value="1"/>
</dbReference>
<proteinExistence type="predicted"/>
<evidence type="ECO:0000259" key="13">
    <source>
        <dbReference type="PROSITE" id="PS51098"/>
    </source>
</evidence>
<keyword evidence="5" id="KW-0808">Transferase</keyword>
<evidence type="ECO:0000256" key="5">
    <source>
        <dbReference type="ARBA" id="ARBA00022679"/>
    </source>
</evidence>
<evidence type="ECO:0000256" key="2">
    <source>
        <dbReference type="ARBA" id="ARBA00022448"/>
    </source>
</evidence>
<protein>
    <submittedName>
        <fullName evidence="15">PTS transporter subunit EIIC</fullName>
    </submittedName>
</protein>
<evidence type="ECO:0000259" key="14">
    <source>
        <dbReference type="PROSITE" id="PS51103"/>
    </source>
</evidence>
<dbReference type="Pfam" id="PF02378">
    <property type="entry name" value="PTS_EIIC"/>
    <property type="match status" value="1"/>
</dbReference>
<dbReference type="PROSITE" id="PS01035">
    <property type="entry name" value="PTS_EIIB_TYPE_1_CYS"/>
    <property type="match status" value="1"/>
</dbReference>
<feature type="transmembrane region" description="Helical" evidence="12">
    <location>
        <begin position="441"/>
        <end position="461"/>
    </location>
</feature>
<feature type="domain" description="PTS EIIB type-1" evidence="13">
    <location>
        <begin position="11"/>
        <end position="94"/>
    </location>
</feature>
<comment type="subcellular location">
    <subcellularLocation>
        <location evidence="1">Cell membrane</location>
        <topology evidence="1">Multi-pass membrane protein</topology>
    </subcellularLocation>
</comment>
<dbReference type="GO" id="GO:0008982">
    <property type="term" value="F:protein-N(PI)-phosphohistidine-sugar phosphotransferase activity"/>
    <property type="evidence" value="ECO:0007669"/>
    <property type="project" value="InterPro"/>
</dbReference>
<evidence type="ECO:0000313" key="15">
    <source>
        <dbReference type="EMBL" id="QIZ06673.1"/>
    </source>
</evidence>
<dbReference type="PROSITE" id="PS51098">
    <property type="entry name" value="PTS_EIIB_TYPE_1"/>
    <property type="match status" value="1"/>
</dbReference>
<dbReference type="InterPro" id="IPR036878">
    <property type="entry name" value="Glu_permease_IIB"/>
</dbReference>
<dbReference type="Proteomes" id="UP000501868">
    <property type="component" value="Chromosome"/>
</dbReference>
<feature type="transmembrane region" description="Helical" evidence="12">
    <location>
        <begin position="336"/>
        <end position="357"/>
    </location>
</feature>
<dbReference type="GO" id="GO:0009401">
    <property type="term" value="P:phosphoenolpyruvate-dependent sugar phosphotransferase system"/>
    <property type="evidence" value="ECO:0007669"/>
    <property type="project" value="UniProtKB-KW"/>
</dbReference>
<accession>A0A6H1NZF9</accession>
<reference evidence="15 16" key="2">
    <citation type="submission" date="2020-04" db="EMBL/GenBank/DDBJ databases">
        <authorList>
            <person name="Fomenkov A."/>
            <person name="Anton B.P."/>
            <person name="Roberts R.J."/>
        </authorList>
    </citation>
    <scope>NUCLEOTIDE SEQUENCE [LARGE SCALE GENOMIC DNA]</scope>
    <source>
        <strain evidence="15 16">S2</strain>
    </source>
</reference>
<dbReference type="PANTHER" id="PTHR30175">
    <property type="entry name" value="PHOSPHOTRANSFERASE SYSTEM TRANSPORT PROTEIN"/>
    <property type="match status" value="1"/>
</dbReference>
<reference evidence="15 16" key="1">
    <citation type="submission" date="2020-04" db="EMBL/GenBank/DDBJ databases">
        <title>Genome-Wide Identification of 5-Methylcytosine Sites in Bacterial Genomes By High-Throughput Sequencing of MspJI Restriction Fragments.</title>
        <authorList>
            <person name="Wu V."/>
        </authorList>
    </citation>
    <scope>NUCLEOTIDE SEQUENCE [LARGE SCALE GENOMIC DNA]</scope>
    <source>
        <strain evidence="15 16">S2</strain>
    </source>
</reference>
<evidence type="ECO:0000256" key="1">
    <source>
        <dbReference type="ARBA" id="ARBA00004651"/>
    </source>
</evidence>
<evidence type="ECO:0000256" key="10">
    <source>
        <dbReference type="ARBA" id="ARBA00023136"/>
    </source>
</evidence>
<keyword evidence="8" id="KW-0418">Kinase</keyword>
<keyword evidence="7 12" id="KW-0812">Transmembrane</keyword>
<dbReference type="GO" id="GO:0015771">
    <property type="term" value="P:trehalose transport"/>
    <property type="evidence" value="ECO:0007669"/>
    <property type="project" value="TreeGrafter"/>
</dbReference>
<keyword evidence="9 12" id="KW-1133">Transmembrane helix</keyword>
<dbReference type="SUPFAM" id="SSF55604">
    <property type="entry name" value="Glucose permease domain IIB"/>
    <property type="match status" value="1"/>
</dbReference>
<feature type="transmembrane region" description="Helical" evidence="12">
    <location>
        <begin position="290"/>
        <end position="316"/>
    </location>
</feature>
<dbReference type="EMBL" id="CP051128">
    <property type="protein sequence ID" value="QIZ06673.1"/>
    <property type="molecule type" value="Genomic_DNA"/>
</dbReference>
<sequence>MNIQDERKEAKDIAQELLPLLGGKENIMNMTHCTTRLRFELQDESKVNKAGIDEMDGVHGTFSRMGLFQIILGPGIVNKVYRAILETKPTPVSGISPAEPPKVRMNPIIRFARTLSNIFVPIIPAIVASGLLMGLIGMIKVFQWAPPESSIMKMLDIFSSAAFIILPILIGFSAAKEFGGNPTLGAVIGGILTHPSLLNPAKLGYKVPEYMEVLGVDIPLIGYQGTVIPILISVFFMSKLELRLRKIVPSALDLFFIPFLVIICIGSISLLVIGPISLFMGDMMTNTFQLIYQSGGVIAGFLFGGLYSLIVVTGLHHTLHAVEMELLANPKIGVNFLLPIWSMANMAQGGAGLAVFFKTKNERLKKIAIPSAFSAFLGIIEPVIFGINIKLFKPFIGAAIGGAFGGAYVVLTHVVANSYGLTGIPMIAIVAPLGISNLLHYLIGLGVSVITAFIATLILWVKEEAE</sequence>
<feature type="domain" description="PTS EIIC type-1" evidence="14">
    <location>
        <begin position="113"/>
        <end position="466"/>
    </location>
</feature>
<keyword evidence="3" id="KW-1003">Cell membrane</keyword>
<dbReference type="InterPro" id="IPR013013">
    <property type="entry name" value="PTS_EIIC_1"/>
</dbReference>
<feature type="transmembrane region" description="Helical" evidence="12">
    <location>
        <begin position="395"/>
        <end position="411"/>
    </location>
</feature>
<dbReference type="InterPro" id="IPR018113">
    <property type="entry name" value="PTrfase_EIIB_Cys"/>
</dbReference>
<feature type="transmembrane region" description="Helical" evidence="12">
    <location>
        <begin position="154"/>
        <end position="175"/>
    </location>
</feature>
<dbReference type="GO" id="GO:0090589">
    <property type="term" value="F:protein-phosphocysteine-trehalose phosphotransferase system transporter activity"/>
    <property type="evidence" value="ECO:0007669"/>
    <property type="project" value="TreeGrafter"/>
</dbReference>
<keyword evidence="4" id="KW-0762">Sugar transport</keyword>
<name>A0A6H1NZF9_PRIMG</name>
<dbReference type="FunFam" id="3.30.1360.60:FF:000001">
    <property type="entry name" value="PTS system glucose-specific IIBC component PtsG"/>
    <property type="match status" value="1"/>
</dbReference>
<dbReference type="InterPro" id="IPR010973">
    <property type="entry name" value="PTS_IIBC_sucr"/>
</dbReference>
<dbReference type="GO" id="GO:0005886">
    <property type="term" value="C:plasma membrane"/>
    <property type="evidence" value="ECO:0007669"/>
    <property type="project" value="UniProtKB-SubCell"/>
</dbReference>
<evidence type="ECO:0000256" key="8">
    <source>
        <dbReference type="ARBA" id="ARBA00022777"/>
    </source>
</evidence>
<keyword evidence="10 12" id="KW-0472">Membrane</keyword>
<keyword evidence="2" id="KW-0813">Transport</keyword>
<evidence type="ECO:0000256" key="9">
    <source>
        <dbReference type="ARBA" id="ARBA00022989"/>
    </source>
</evidence>
<evidence type="ECO:0000256" key="12">
    <source>
        <dbReference type="SAM" id="Phobius"/>
    </source>
</evidence>
<evidence type="ECO:0000313" key="16">
    <source>
        <dbReference type="Proteomes" id="UP000501868"/>
    </source>
</evidence>
<feature type="active site" description="Phosphocysteine intermediate; for EIIB activity" evidence="11">
    <location>
        <position position="33"/>
    </location>
</feature>
<dbReference type="Pfam" id="PF00367">
    <property type="entry name" value="PTS_EIIB"/>
    <property type="match status" value="1"/>
</dbReference>
<feature type="transmembrane region" description="Helical" evidence="12">
    <location>
        <begin position="181"/>
        <end position="201"/>
    </location>
</feature>
<evidence type="ECO:0000256" key="11">
    <source>
        <dbReference type="PROSITE-ProRule" id="PRU00421"/>
    </source>
</evidence>
<dbReference type="Gene3D" id="3.30.1360.60">
    <property type="entry name" value="Glucose permease domain IIB"/>
    <property type="match status" value="1"/>
</dbReference>
<dbReference type="GO" id="GO:0016301">
    <property type="term" value="F:kinase activity"/>
    <property type="evidence" value="ECO:0007669"/>
    <property type="project" value="UniProtKB-KW"/>
</dbReference>
<dbReference type="InterPro" id="IPR003352">
    <property type="entry name" value="PTS_EIIC"/>
</dbReference>
<keyword evidence="6" id="KW-0598">Phosphotransferase system</keyword>